<name>A0A1M7JGL7_9PSED</name>
<dbReference type="PROSITE" id="PS51186">
    <property type="entry name" value="GNAT"/>
    <property type="match status" value="1"/>
</dbReference>
<dbReference type="PANTHER" id="PTHR43792">
    <property type="entry name" value="GNAT FAMILY, PUTATIVE (AFU_ORTHOLOGUE AFUA_3G00765)-RELATED-RELATED"/>
    <property type="match status" value="1"/>
</dbReference>
<protein>
    <submittedName>
        <fullName evidence="2">Putative acetyltransferase</fullName>
    </submittedName>
</protein>
<dbReference type="PANTHER" id="PTHR43792:SF1">
    <property type="entry name" value="N-ACETYLTRANSFERASE DOMAIN-CONTAINING PROTEIN"/>
    <property type="match status" value="1"/>
</dbReference>
<keyword evidence="2" id="KW-0808">Transferase</keyword>
<reference evidence="2 3" key="1">
    <citation type="submission" date="2016-11" db="EMBL/GenBank/DDBJ databases">
        <authorList>
            <person name="Jaros S."/>
            <person name="Januszkiewicz K."/>
            <person name="Wedrychowicz H."/>
        </authorList>
    </citation>
    <scope>NUCLEOTIDE SEQUENCE [LARGE SCALE GENOMIC DNA]</scope>
    <source>
        <strain evidence="2 3">LMG 26898</strain>
    </source>
</reference>
<dbReference type="Pfam" id="PF00583">
    <property type="entry name" value="Acetyltransf_1"/>
    <property type="match status" value="1"/>
</dbReference>
<dbReference type="SUPFAM" id="SSF55729">
    <property type="entry name" value="Acyl-CoA N-acyltransferases (Nat)"/>
    <property type="match status" value="1"/>
</dbReference>
<dbReference type="EMBL" id="FRDA01000001">
    <property type="protein sequence ID" value="SHM52220.1"/>
    <property type="molecule type" value="Genomic_DNA"/>
</dbReference>
<dbReference type="OrthoDB" id="336415at2"/>
<dbReference type="Proteomes" id="UP000183983">
    <property type="component" value="Unassembled WGS sequence"/>
</dbReference>
<gene>
    <name evidence="2" type="ORF">SAMN05216593_101332</name>
</gene>
<dbReference type="InterPro" id="IPR051531">
    <property type="entry name" value="N-acetyltransferase"/>
</dbReference>
<dbReference type="InterPro" id="IPR016181">
    <property type="entry name" value="Acyl_CoA_acyltransferase"/>
</dbReference>
<dbReference type="STRING" id="1190415.SAMN05216593_101332"/>
<organism evidence="2 3">
    <name type="scientific">Pseudomonas asturiensis</name>
    <dbReference type="NCBI Taxonomy" id="1190415"/>
    <lineage>
        <taxon>Bacteria</taxon>
        <taxon>Pseudomonadati</taxon>
        <taxon>Pseudomonadota</taxon>
        <taxon>Gammaproteobacteria</taxon>
        <taxon>Pseudomonadales</taxon>
        <taxon>Pseudomonadaceae</taxon>
        <taxon>Pseudomonas</taxon>
    </lineage>
</organism>
<dbReference type="GO" id="GO:0016747">
    <property type="term" value="F:acyltransferase activity, transferring groups other than amino-acyl groups"/>
    <property type="evidence" value="ECO:0007669"/>
    <property type="project" value="InterPro"/>
</dbReference>
<sequence length="167" mass="18702">MHAPISNILIQCLAETHLDSLAALYNDPAVCRQVLQMPHQSVEVWRKRLSASNERQLKLVAVHGSEVIGHIGLEQSSRIRQTHVGGIGMVVTPAWHRKGVGSKMLAAVLDVADNWMNLRRVELTVYADNEAAIGLYQKFGFETEGRLRQYAIRDGMMVDALTMSRLR</sequence>
<proteinExistence type="predicted"/>
<dbReference type="AlphaFoldDB" id="A0A1M7JGL7"/>
<dbReference type="RefSeq" id="WP_073161975.1">
    <property type="nucleotide sequence ID" value="NZ_FRDA01000001.1"/>
</dbReference>
<feature type="domain" description="N-acetyltransferase" evidence="1">
    <location>
        <begin position="8"/>
        <end position="167"/>
    </location>
</feature>
<dbReference type="InterPro" id="IPR000182">
    <property type="entry name" value="GNAT_dom"/>
</dbReference>
<evidence type="ECO:0000313" key="3">
    <source>
        <dbReference type="Proteomes" id="UP000183983"/>
    </source>
</evidence>
<accession>A0A1M7JGL7</accession>
<dbReference type="CDD" id="cd04301">
    <property type="entry name" value="NAT_SF"/>
    <property type="match status" value="1"/>
</dbReference>
<evidence type="ECO:0000259" key="1">
    <source>
        <dbReference type="PROSITE" id="PS51186"/>
    </source>
</evidence>
<evidence type="ECO:0000313" key="2">
    <source>
        <dbReference type="EMBL" id="SHM52220.1"/>
    </source>
</evidence>
<dbReference type="Gene3D" id="3.40.630.30">
    <property type="match status" value="1"/>
</dbReference>